<organism evidence="1 2">
    <name type="scientific">Symbiodinium necroappetens</name>
    <dbReference type="NCBI Taxonomy" id="1628268"/>
    <lineage>
        <taxon>Eukaryota</taxon>
        <taxon>Sar</taxon>
        <taxon>Alveolata</taxon>
        <taxon>Dinophyceae</taxon>
        <taxon>Suessiales</taxon>
        <taxon>Symbiodiniaceae</taxon>
        <taxon>Symbiodinium</taxon>
    </lineage>
</organism>
<evidence type="ECO:0000313" key="2">
    <source>
        <dbReference type="Proteomes" id="UP000601435"/>
    </source>
</evidence>
<proteinExistence type="predicted"/>
<dbReference type="EMBL" id="CAJNJA010028373">
    <property type="protein sequence ID" value="CAE7600842.1"/>
    <property type="molecule type" value="Genomic_DNA"/>
</dbReference>
<dbReference type="Proteomes" id="UP000601435">
    <property type="component" value="Unassembled WGS sequence"/>
</dbReference>
<dbReference type="OrthoDB" id="10502729at2759"/>
<accession>A0A812V1Y1</accession>
<comment type="caution">
    <text evidence="1">The sequence shown here is derived from an EMBL/GenBank/DDBJ whole genome shotgun (WGS) entry which is preliminary data.</text>
</comment>
<gene>
    <name evidence="1" type="primary">TUBD1</name>
    <name evidence="1" type="ORF">SNEC2469_LOCUS17209</name>
</gene>
<feature type="non-terminal residue" evidence="1">
    <location>
        <position position="166"/>
    </location>
</feature>
<sequence length="166" mass="17907">AVAPLLLPSWLRCEHRRQPQVGDISSIIYSVLSRALPGALESAPVHQLGDDELGCALMDLGESTEAQETLFGLLRRQAHLSLVLSDLGRSAGTSKDLVLDPWLLEHCQKSPDPEACGETFAEAAAAQSGRMASVARALHLGRSSHSVQFLINWLICKCSSDLTHLT</sequence>
<dbReference type="AlphaFoldDB" id="A0A812V1Y1"/>
<evidence type="ECO:0000313" key="1">
    <source>
        <dbReference type="EMBL" id="CAE7600842.1"/>
    </source>
</evidence>
<name>A0A812V1Y1_9DINO</name>
<protein>
    <submittedName>
        <fullName evidence="1">TUBD1 protein</fullName>
    </submittedName>
</protein>
<keyword evidence="2" id="KW-1185">Reference proteome</keyword>
<reference evidence="1" key="1">
    <citation type="submission" date="2021-02" db="EMBL/GenBank/DDBJ databases">
        <authorList>
            <person name="Dougan E. K."/>
            <person name="Rhodes N."/>
            <person name="Thang M."/>
            <person name="Chan C."/>
        </authorList>
    </citation>
    <scope>NUCLEOTIDE SEQUENCE</scope>
</reference>